<dbReference type="HOGENOM" id="CLU_099411_1_0_6"/>
<dbReference type="PROSITE" id="PS00141">
    <property type="entry name" value="ASP_PROTEASE"/>
    <property type="match status" value="1"/>
</dbReference>
<keyword evidence="2" id="KW-0645">Protease</keyword>
<feature type="transmembrane region" description="Helical" evidence="1">
    <location>
        <begin position="12"/>
        <end position="31"/>
    </location>
</feature>
<dbReference type="OrthoDB" id="185963at2"/>
<dbReference type="NCBIfam" id="TIGR02281">
    <property type="entry name" value="clan_AA_DTGA"/>
    <property type="match status" value="1"/>
</dbReference>
<organism evidence="2 3">
    <name type="scientific">Teredinibacter turnerae (strain ATCC 39867 / T7901)</name>
    <dbReference type="NCBI Taxonomy" id="377629"/>
    <lineage>
        <taxon>Bacteria</taxon>
        <taxon>Pseudomonadati</taxon>
        <taxon>Pseudomonadota</taxon>
        <taxon>Gammaproteobacteria</taxon>
        <taxon>Cellvibrionales</taxon>
        <taxon>Cellvibrionaceae</taxon>
        <taxon>Teredinibacter</taxon>
    </lineage>
</organism>
<sequence>MSDSQPPGKRLGKGMLAIVWLLILGGLTLFFSRKEAQWYNPNTQLEGTDNGQSRTVTLERNNYHHYVASGYINGKPVTFLLDTGATMVSVPANLGRELSLQPGASYPVQTANGVVQVRATNIDALRLGPIELQNVRAALNPGMNGDEILLGMSALKTLDFAQSGRFLTLTQHLNSKN</sequence>
<dbReference type="InterPro" id="IPR021109">
    <property type="entry name" value="Peptidase_aspartic_dom_sf"/>
</dbReference>
<keyword evidence="2" id="KW-0378">Hydrolase</keyword>
<dbReference type="STRING" id="377629.TERTU_3029"/>
<evidence type="ECO:0000256" key="1">
    <source>
        <dbReference type="SAM" id="Phobius"/>
    </source>
</evidence>
<keyword evidence="3" id="KW-1185">Reference proteome</keyword>
<evidence type="ECO:0000313" key="3">
    <source>
        <dbReference type="Proteomes" id="UP000009080"/>
    </source>
</evidence>
<accession>C5BP14</accession>
<protein>
    <submittedName>
        <fullName evidence="2">Aspartic protease, TIGR02281 family</fullName>
        <ecNumber evidence="2">3.4.23.-</ecNumber>
    </submittedName>
</protein>
<dbReference type="InterPro" id="IPR011969">
    <property type="entry name" value="Clan_AA_Asp_peptidase_C"/>
</dbReference>
<proteinExistence type="predicted"/>
<dbReference type="InterPro" id="IPR034122">
    <property type="entry name" value="Retropepsin-like_bacterial"/>
</dbReference>
<dbReference type="SUPFAM" id="SSF50630">
    <property type="entry name" value="Acid proteases"/>
    <property type="match status" value="1"/>
</dbReference>
<dbReference type="eggNOG" id="COG3577">
    <property type="taxonomic scope" value="Bacteria"/>
</dbReference>
<dbReference type="GO" id="GO:0004190">
    <property type="term" value="F:aspartic-type endopeptidase activity"/>
    <property type="evidence" value="ECO:0007669"/>
    <property type="project" value="InterPro"/>
</dbReference>
<reference evidence="2 3" key="1">
    <citation type="journal article" date="2009" name="PLoS ONE">
        <title>The complete genome of Teredinibacter turnerae T7901: an intracellular endosymbiont of marine wood-boring bivalves (shipworms).</title>
        <authorList>
            <person name="Yang J.C."/>
            <person name="Madupu R."/>
            <person name="Durkin A.S."/>
            <person name="Ekborg N.A."/>
            <person name="Pedamallu C.S."/>
            <person name="Hostetler J.B."/>
            <person name="Radune D."/>
            <person name="Toms B.S."/>
            <person name="Henrissat B."/>
            <person name="Coutinho P.M."/>
            <person name="Schwarz S."/>
            <person name="Field L."/>
            <person name="Trindade-Silva A.E."/>
            <person name="Soares C.A.G."/>
            <person name="Elshahawi S."/>
            <person name="Hanora A."/>
            <person name="Schmidt E.W."/>
            <person name="Haygood M.G."/>
            <person name="Posfai J."/>
            <person name="Benner J."/>
            <person name="Madinger C."/>
            <person name="Nove J."/>
            <person name="Anton B."/>
            <person name="Chaudhary K."/>
            <person name="Foster J."/>
            <person name="Holman A."/>
            <person name="Kumar S."/>
            <person name="Lessard P.A."/>
            <person name="Luyten Y.A."/>
            <person name="Slatko B."/>
            <person name="Wood N."/>
            <person name="Wu B."/>
            <person name="Teplitski M."/>
            <person name="Mougous J.D."/>
            <person name="Ward N."/>
            <person name="Eisen J.A."/>
            <person name="Badger J.H."/>
            <person name="Distel D.L."/>
        </authorList>
    </citation>
    <scope>NUCLEOTIDE SEQUENCE [LARGE SCALE GENOMIC DNA]</scope>
    <source>
        <strain evidence="3">ATCC 39867 / T7901</strain>
    </source>
</reference>
<dbReference type="CDD" id="cd05483">
    <property type="entry name" value="retropepsin_like_bacteria"/>
    <property type="match status" value="1"/>
</dbReference>
<dbReference type="KEGG" id="ttu:TERTU_3029"/>
<dbReference type="EMBL" id="CP001614">
    <property type="protein sequence ID" value="ACR12799.1"/>
    <property type="molecule type" value="Genomic_DNA"/>
</dbReference>
<name>C5BP14_TERTT</name>
<dbReference type="RefSeq" id="WP_015818911.1">
    <property type="nucleotide sequence ID" value="NC_012997.1"/>
</dbReference>
<keyword evidence="1" id="KW-1133">Transmembrane helix</keyword>
<dbReference type="Proteomes" id="UP000009080">
    <property type="component" value="Chromosome"/>
</dbReference>
<keyword evidence="1" id="KW-0472">Membrane</keyword>
<evidence type="ECO:0000313" key="2">
    <source>
        <dbReference type="EMBL" id="ACR12799.1"/>
    </source>
</evidence>
<dbReference type="AlphaFoldDB" id="C5BP14"/>
<keyword evidence="1" id="KW-0812">Transmembrane</keyword>
<dbReference type="GO" id="GO:0006508">
    <property type="term" value="P:proteolysis"/>
    <property type="evidence" value="ECO:0007669"/>
    <property type="project" value="UniProtKB-KW"/>
</dbReference>
<dbReference type="EC" id="3.4.23.-" evidence="2"/>
<dbReference type="Gene3D" id="2.40.70.10">
    <property type="entry name" value="Acid Proteases"/>
    <property type="match status" value="1"/>
</dbReference>
<dbReference type="Pfam" id="PF13975">
    <property type="entry name" value="gag-asp_proteas"/>
    <property type="match status" value="1"/>
</dbReference>
<gene>
    <name evidence="2" type="ordered locus">TERTU_3029</name>
</gene>
<dbReference type="InterPro" id="IPR001969">
    <property type="entry name" value="Aspartic_peptidase_AS"/>
</dbReference>